<evidence type="ECO:0000259" key="7">
    <source>
        <dbReference type="PROSITE" id="PS50043"/>
    </source>
</evidence>
<evidence type="ECO:0000256" key="5">
    <source>
        <dbReference type="PROSITE-ProRule" id="PRU00169"/>
    </source>
</evidence>
<dbReference type="eggNOG" id="COG2197">
    <property type="taxonomic scope" value="Bacteria"/>
</dbReference>
<dbReference type="Gene3D" id="3.40.50.2300">
    <property type="match status" value="1"/>
</dbReference>
<sequence>MPIRILLIDDHTLFRSGLRLLLQRQPGFEVVAEAGDGLEGLKRAKALNPDVILLDLDMPGLSGLETLQLLTQDRPGCAVLILTVSEAADELAQALRHGARGYLIKNIDAAVLVDAILRAAAGQPVIADSMTGKLVEQFRDQANSLDADRHRLTAREHQIACCLARGASNKTIARELGVSTSTVKIHVQNILKKLNFTSRVQVAAYVVAQGWQAAGGPPRKSPPGCRNKRDIPSPRRAIPPRRQQSAKPGYGMSPSGRRRTLR</sequence>
<dbReference type="PANTHER" id="PTHR43214">
    <property type="entry name" value="TWO-COMPONENT RESPONSE REGULATOR"/>
    <property type="match status" value="1"/>
</dbReference>
<dbReference type="EMBL" id="LT546645">
    <property type="protein sequence ID" value="SAI68543.1"/>
    <property type="molecule type" value="Genomic_DNA"/>
</dbReference>
<dbReference type="InterPro" id="IPR058245">
    <property type="entry name" value="NreC/VraR/RcsB-like_REC"/>
</dbReference>
<evidence type="ECO:0000313" key="9">
    <source>
        <dbReference type="EMBL" id="SAI68543.1"/>
    </source>
</evidence>
<dbReference type="PRINTS" id="PR00038">
    <property type="entry name" value="HTHLUXR"/>
</dbReference>
<organism evidence="9 10">
    <name type="scientific">Bordetella trematum</name>
    <dbReference type="NCBI Taxonomy" id="123899"/>
    <lineage>
        <taxon>Bacteria</taxon>
        <taxon>Pseudomonadati</taxon>
        <taxon>Pseudomonadota</taxon>
        <taxon>Betaproteobacteria</taxon>
        <taxon>Burkholderiales</taxon>
        <taxon>Alcaligenaceae</taxon>
        <taxon>Bordetella</taxon>
    </lineage>
</organism>
<evidence type="ECO:0000256" key="6">
    <source>
        <dbReference type="SAM" id="MobiDB-lite"/>
    </source>
</evidence>
<dbReference type="GO" id="GO:0000160">
    <property type="term" value="P:phosphorelay signal transduction system"/>
    <property type="evidence" value="ECO:0007669"/>
    <property type="project" value="InterPro"/>
</dbReference>
<evidence type="ECO:0000259" key="8">
    <source>
        <dbReference type="PROSITE" id="PS50110"/>
    </source>
</evidence>
<dbReference type="PROSITE" id="PS50043">
    <property type="entry name" value="HTH_LUXR_2"/>
    <property type="match status" value="1"/>
</dbReference>
<dbReference type="PROSITE" id="PS50110">
    <property type="entry name" value="RESPONSE_REGULATORY"/>
    <property type="match status" value="1"/>
</dbReference>
<dbReference type="Proteomes" id="UP000076825">
    <property type="component" value="Chromosome 1"/>
</dbReference>
<evidence type="ECO:0000313" key="10">
    <source>
        <dbReference type="Proteomes" id="UP000076825"/>
    </source>
</evidence>
<keyword evidence="10" id="KW-1185">Reference proteome</keyword>
<protein>
    <submittedName>
        <fullName evidence="9">Nitrate/nitrite response regulator protein</fullName>
    </submittedName>
</protein>
<name>A0A157SE89_9BORD</name>
<evidence type="ECO:0000256" key="4">
    <source>
        <dbReference type="ARBA" id="ARBA00023163"/>
    </source>
</evidence>
<dbReference type="CDD" id="cd17535">
    <property type="entry name" value="REC_NarL-like"/>
    <property type="match status" value="1"/>
</dbReference>
<dbReference type="InterPro" id="IPR000792">
    <property type="entry name" value="Tscrpt_reg_LuxR_C"/>
</dbReference>
<feature type="compositionally biased region" description="Low complexity" evidence="6">
    <location>
        <begin position="234"/>
        <end position="246"/>
    </location>
</feature>
<feature type="domain" description="Response regulatory" evidence="8">
    <location>
        <begin position="4"/>
        <end position="120"/>
    </location>
</feature>
<dbReference type="CDD" id="cd06170">
    <property type="entry name" value="LuxR_C_like"/>
    <property type="match status" value="1"/>
</dbReference>
<dbReference type="SUPFAM" id="SSF46894">
    <property type="entry name" value="C-terminal effector domain of the bipartite response regulators"/>
    <property type="match status" value="1"/>
</dbReference>
<reference evidence="9 10" key="1">
    <citation type="submission" date="2016-04" db="EMBL/GenBank/DDBJ databases">
        <authorList>
            <consortium name="Pathogen Informatics"/>
        </authorList>
    </citation>
    <scope>NUCLEOTIDE SEQUENCE [LARGE SCALE GENOMIC DNA]</scope>
    <source>
        <strain evidence="9 10">H044680328</strain>
    </source>
</reference>
<dbReference type="Pfam" id="PF00072">
    <property type="entry name" value="Response_reg"/>
    <property type="match status" value="1"/>
</dbReference>
<dbReference type="GO" id="GO:0003677">
    <property type="term" value="F:DNA binding"/>
    <property type="evidence" value="ECO:0007669"/>
    <property type="project" value="UniProtKB-KW"/>
</dbReference>
<gene>
    <name evidence="9" type="primary">narL</name>
    <name evidence="9" type="ORF">SAMEA3906487_01319</name>
</gene>
<dbReference type="InterPro" id="IPR001789">
    <property type="entry name" value="Sig_transdc_resp-reg_receiver"/>
</dbReference>
<evidence type="ECO:0000256" key="3">
    <source>
        <dbReference type="ARBA" id="ARBA00023125"/>
    </source>
</evidence>
<dbReference type="AlphaFoldDB" id="A0A157SE89"/>
<dbReference type="KEGG" id="btrm:SAMEA390648701319"/>
<dbReference type="Pfam" id="PF00196">
    <property type="entry name" value="GerE"/>
    <property type="match status" value="1"/>
</dbReference>
<feature type="region of interest" description="Disordered" evidence="6">
    <location>
        <begin position="213"/>
        <end position="262"/>
    </location>
</feature>
<dbReference type="PROSITE" id="PS00622">
    <property type="entry name" value="HTH_LUXR_1"/>
    <property type="match status" value="1"/>
</dbReference>
<dbReference type="PATRIC" id="fig|123899.6.peg.1295"/>
<dbReference type="InterPro" id="IPR011006">
    <property type="entry name" value="CheY-like_superfamily"/>
</dbReference>
<dbReference type="InterPro" id="IPR016032">
    <property type="entry name" value="Sig_transdc_resp-reg_C-effctor"/>
</dbReference>
<dbReference type="SMART" id="SM00448">
    <property type="entry name" value="REC"/>
    <property type="match status" value="1"/>
</dbReference>
<dbReference type="STRING" id="123899.SAMEA3906487_01319"/>
<dbReference type="SMART" id="SM00421">
    <property type="entry name" value="HTH_LUXR"/>
    <property type="match status" value="1"/>
</dbReference>
<evidence type="ECO:0000256" key="1">
    <source>
        <dbReference type="ARBA" id="ARBA00022553"/>
    </source>
</evidence>
<keyword evidence="1 5" id="KW-0597">Phosphoprotein</keyword>
<keyword evidence="4" id="KW-0804">Transcription</keyword>
<accession>A0A157SE89</accession>
<dbReference type="SUPFAM" id="SSF52172">
    <property type="entry name" value="CheY-like"/>
    <property type="match status" value="1"/>
</dbReference>
<evidence type="ECO:0000256" key="2">
    <source>
        <dbReference type="ARBA" id="ARBA00023015"/>
    </source>
</evidence>
<feature type="modified residue" description="4-aspartylphosphate" evidence="5">
    <location>
        <position position="55"/>
    </location>
</feature>
<dbReference type="GO" id="GO:0006355">
    <property type="term" value="P:regulation of DNA-templated transcription"/>
    <property type="evidence" value="ECO:0007669"/>
    <property type="project" value="InterPro"/>
</dbReference>
<feature type="domain" description="HTH luxR-type" evidence="7">
    <location>
        <begin position="145"/>
        <end position="210"/>
    </location>
</feature>
<dbReference type="InterPro" id="IPR039420">
    <property type="entry name" value="WalR-like"/>
</dbReference>
<keyword evidence="2" id="KW-0805">Transcription regulation</keyword>
<dbReference type="OrthoDB" id="9816469at2"/>
<dbReference type="PANTHER" id="PTHR43214:SF41">
    <property type="entry name" value="NITRATE_NITRITE RESPONSE REGULATOR PROTEIN NARP"/>
    <property type="match status" value="1"/>
</dbReference>
<proteinExistence type="predicted"/>
<keyword evidence="3" id="KW-0238">DNA-binding</keyword>